<accession>A0AAD7I1Y8</accession>
<comment type="caution">
    <text evidence="2">The sequence shown here is derived from an EMBL/GenBank/DDBJ whole genome shotgun (WGS) entry which is preliminary data.</text>
</comment>
<gene>
    <name evidence="2" type="ORF">B0H16DRAFT_1468626</name>
</gene>
<dbReference type="EMBL" id="JARKIB010000146">
    <property type="protein sequence ID" value="KAJ7732280.1"/>
    <property type="molecule type" value="Genomic_DNA"/>
</dbReference>
<organism evidence="2 3">
    <name type="scientific">Mycena metata</name>
    <dbReference type="NCBI Taxonomy" id="1033252"/>
    <lineage>
        <taxon>Eukaryota</taxon>
        <taxon>Fungi</taxon>
        <taxon>Dikarya</taxon>
        <taxon>Basidiomycota</taxon>
        <taxon>Agaricomycotina</taxon>
        <taxon>Agaricomycetes</taxon>
        <taxon>Agaricomycetidae</taxon>
        <taxon>Agaricales</taxon>
        <taxon>Marasmiineae</taxon>
        <taxon>Mycenaceae</taxon>
        <taxon>Mycena</taxon>
    </lineage>
</organism>
<protein>
    <submittedName>
        <fullName evidence="2">Uncharacterized protein</fullName>
    </submittedName>
</protein>
<dbReference type="Proteomes" id="UP001215598">
    <property type="component" value="Unassembled WGS sequence"/>
</dbReference>
<evidence type="ECO:0000313" key="2">
    <source>
        <dbReference type="EMBL" id="KAJ7732280.1"/>
    </source>
</evidence>
<keyword evidence="3" id="KW-1185">Reference proteome</keyword>
<sequence>MPKATCNPYRKDVNSEDYIAHNSGTDEDDMNKSGAQDQDKQVEASAQLQHVWRDDDHSVTSTHMQPVKTKPDSEDLEADSEPQIPNDRGTGGNFIHRFFWGLHQGIETEIKNGCRSGLKLHCIQEEQKKSMLLQPWRYSSLTALLERIKPVNRRAEKSQCGYHVAVASAALYPGLAFDMDVKSKPQKLC</sequence>
<reference evidence="2" key="1">
    <citation type="submission" date="2023-03" db="EMBL/GenBank/DDBJ databases">
        <title>Massive genome expansion in bonnet fungi (Mycena s.s.) driven by repeated elements and novel gene families across ecological guilds.</title>
        <authorList>
            <consortium name="Lawrence Berkeley National Laboratory"/>
            <person name="Harder C.B."/>
            <person name="Miyauchi S."/>
            <person name="Viragh M."/>
            <person name="Kuo A."/>
            <person name="Thoen E."/>
            <person name="Andreopoulos B."/>
            <person name="Lu D."/>
            <person name="Skrede I."/>
            <person name="Drula E."/>
            <person name="Henrissat B."/>
            <person name="Morin E."/>
            <person name="Kohler A."/>
            <person name="Barry K."/>
            <person name="LaButti K."/>
            <person name="Morin E."/>
            <person name="Salamov A."/>
            <person name="Lipzen A."/>
            <person name="Mereny Z."/>
            <person name="Hegedus B."/>
            <person name="Baldrian P."/>
            <person name="Stursova M."/>
            <person name="Weitz H."/>
            <person name="Taylor A."/>
            <person name="Grigoriev I.V."/>
            <person name="Nagy L.G."/>
            <person name="Martin F."/>
            <person name="Kauserud H."/>
        </authorList>
    </citation>
    <scope>NUCLEOTIDE SEQUENCE</scope>
    <source>
        <strain evidence="2">CBHHK182m</strain>
    </source>
</reference>
<proteinExistence type="predicted"/>
<feature type="region of interest" description="Disordered" evidence="1">
    <location>
        <begin position="1"/>
        <end position="89"/>
    </location>
</feature>
<evidence type="ECO:0000256" key="1">
    <source>
        <dbReference type="SAM" id="MobiDB-lite"/>
    </source>
</evidence>
<name>A0AAD7I1Y8_9AGAR</name>
<evidence type="ECO:0000313" key="3">
    <source>
        <dbReference type="Proteomes" id="UP001215598"/>
    </source>
</evidence>
<dbReference type="AlphaFoldDB" id="A0AAD7I1Y8"/>